<evidence type="ECO:0000259" key="1">
    <source>
        <dbReference type="Pfam" id="PF00249"/>
    </source>
</evidence>
<dbReference type="PANTHER" id="PTHR46993">
    <property type="entry name" value="MYB TRANSCRIPTION FACTOR"/>
    <property type="match status" value="1"/>
</dbReference>
<dbReference type="eggNOG" id="ENOG502QSW7">
    <property type="taxonomic scope" value="Eukaryota"/>
</dbReference>
<keyword evidence="3" id="KW-1185">Reference proteome</keyword>
<organism evidence="2 3">
    <name type="scientific">Morus notabilis</name>
    <dbReference type="NCBI Taxonomy" id="981085"/>
    <lineage>
        <taxon>Eukaryota</taxon>
        <taxon>Viridiplantae</taxon>
        <taxon>Streptophyta</taxon>
        <taxon>Embryophyta</taxon>
        <taxon>Tracheophyta</taxon>
        <taxon>Spermatophyta</taxon>
        <taxon>Magnoliopsida</taxon>
        <taxon>eudicotyledons</taxon>
        <taxon>Gunneridae</taxon>
        <taxon>Pentapetalae</taxon>
        <taxon>rosids</taxon>
        <taxon>fabids</taxon>
        <taxon>Rosales</taxon>
        <taxon>Moraceae</taxon>
        <taxon>Moreae</taxon>
        <taxon>Morus</taxon>
    </lineage>
</organism>
<accession>W9RZT0</accession>
<dbReference type="Proteomes" id="UP000030645">
    <property type="component" value="Unassembled WGS sequence"/>
</dbReference>
<feature type="domain" description="Myb-like" evidence="1">
    <location>
        <begin position="500"/>
        <end position="529"/>
    </location>
</feature>
<dbReference type="Pfam" id="PF00249">
    <property type="entry name" value="Myb_DNA-binding"/>
    <property type="match status" value="1"/>
</dbReference>
<dbReference type="STRING" id="981085.W9RZT0"/>
<reference evidence="3" key="1">
    <citation type="submission" date="2013-01" db="EMBL/GenBank/DDBJ databases">
        <title>Draft Genome Sequence of a Mulberry Tree, Morus notabilis C.K. Schneid.</title>
        <authorList>
            <person name="He N."/>
            <person name="Zhao S."/>
        </authorList>
    </citation>
    <scope>NUCLEOTIDE SEQUENCE</scope>
</reference>
<dbReference type="SUPFAM" id="SSF46689">
    <property type="entry name" value="Homeodomain-like"/>
    <property type="match status" value="1"/>
</dbReference>
<evidence type="ECO:0000313" key="3">
    <source>
        <dbReference type="Proteomes" id="UP000030645"/>
    </source>
</evidence>
<dbReference type="InterPro" id="IPR001005">
    <property type="entry name" value="SANT/Myb"/>
</dbReference>
<protein>
    <recommendedName>
        <fullName evidence="1">Myb-like domain-containing protein</fullName>
    </recommendedName>
</protein>
<evidence type="ECO:0000313" key="2">
    <source>
        <dbReference type="EMBL" id="EXC19536.1"/>
    </source>
</evidence>
<dbReference type="EMBL" id="KE345873">
    <property type="protein sequence ID" value="EXC19536.1"/>
    <property type="molecule type" value="Genomic_DNA"/>
</dbReference>
<dbReference type="InterPro" id="IPR009057">
    <property type="entry name" value="Homeodomain-like_sf"/>
</dbReference>
<gene>
    <name evidence="2" type="ORF">L484_010667</name>
</gene>
<sequence>MDEPDKTLSRWLLEFLLRNSDDEPFAKRALAVLPIPDDDPRLKKTVLLRTIEYEVSEGLVTSTALENLELIEELDSRRGSAAAAAGDSMKAAYCAVALDCTVRVLVGNGGKPGGKFLNAVKRIWRGRVGRMEKSAAARESRLLSSDLRRCWDEVEAAIWDEGVCRKLMRINTRKDALMLLGAYLKEAWALMGPSFVAWAARLSAKQRFREDGNGEESRGRGWSLNGLIELRAELRDEVGLRELANDRVRENVVGDGVVLPDSDGLIVIDEPESTAKAVDDGVTLLGNNTDLAITNGPATTDKVPREKVVLRSKHVGFQKRIRGPVRISDVEDLETDASPRRFNSIPTPEVNEAHEALKSSSLDLQAAVTDPLPEAVREAETVVSDLTTKNVIHEHPLENQRRTEADAANPSIHTCTEPVQSCDVNLGNPSSSYPNNVPRPSLMERNNTAHTYEWDDSIDDSPEAMVNCKDRLHLPSPKKRALSPLKKYEPTKLCKRRKVKRWTLLEEDTLRDGVQKYGKGNWKLILKLYSDIFEERTEVAGSGLGAGVNPGPEEEFSASTAFDRRKNLFSLRIAQNPAMKKKVNEQK</sequence>
<dbReference type="AlphaFoldDB" id="W9RZT0"/>
<dbReference type="Gene3D" id="1.10.10.60">
    <property type="entry name" value="Homeodomain-like"/>
    <property type="match status" value="1"/>
</dbReference>
<proteinExistence type="predicted"/>
<dbReference type="CDD" id="cd11660">
    <property type="entry name" value="SANT_TRF"/>
    <property type="match status" value="1"/>
</dbReference>
<name>W9RZT0_9ROSA</name>
<dbReference type="PANTHER" id="PTHR46993:SF6">
    <property type="entry name" value="MYB TRANSCRIPTION FACTOR"/>
    <property type="match status" value="1"/>
</dbReference>